<dbReference type="Proteomes" id="UP000298493">
    <property type="component" value="Unassembled WGS sequence"/>
</dbReference>
<sequence>MPDPTAPYATNLRIWLIVDGTDRDDLRKLLKKVDEKDGWIRSGRDEDTIEVYNKFLIDWITVQEPSYVPPSSQAHAGPSALKKRKSTFGTNTTAKKVRGEDADEQEEGEEEIEQQDNIDHVKPQLQFGYKLAGILDVAAWGKQDIILGFLTATKEIDDLETALNRYSNIIEIISMV</sequence>
<dbReference type="EMBL" id="SNSC02000003">
    <property type="protein sequence ID" value="TID26060.1"/>
    <property type="molecule type" value="Genomic_DNA"/>
</dbReference>
<accession>A0A4Z1PQ49</accession>
<proteinExistence type="predicted"/>
<reference evidence="2 3" key="1">
    <citation type="submission" date="2019-04" db="EMBL/GenBank/DDBJ databases">
        <title>High contiguity whole genome sequence and gene annotation resource for two Venturia nashicola isolates.</title>
        <authorList>
            <person name="Prokchorchik M."/>
            <person name="Won K."/>
            <person name="Lee Y."/>
            <person name="Choi E.D."/>
            <person name="Segonzac C."/>
            <person name="Sohn K.H."/>
        </authorList>
    </citation>
    <scope>NUCLEOTIDE SEQUENCE [LARGE SCALE GENOMIC DNA]</scope>
    <source>
        <strain evidence="2 3">PRI2</strain>
    </source>
</reference>
<evidence type="ECO:0000313" key="2">
    <source>
        <dbReference type="EMBL" id="TID26060.1"/>
    </source>
</evidence>
<organism evidence="2 3">
    <name type="scientific">Venturia nashicola</name>
    <dbReference type="NCBI Taxonomy" id="86259"/>
    <lineage>
        <taxon>Eukaryota</taxon>
        <taxon>Fungi</taxon>
        <taxon>Dikarya</taxon>
        <taxon>Ascomycota</taxon>
        <taxon>Pezizomycotina</taxon>
        <taxon>Dothideomycetes</taxon>
        <taxon>Pleosporomycetidae</taxon>
        <taxon>Venturiales</taxon>
        <taxon>Venturiaceae</taxon>
        <taxon>Venturia</taxon>
    </lineage>
</organism>
<evidence type="ECO:0000256" key="1">
    <source>
        <dbReference type="SAM" id="MobiDB-lite"/>
    </source>
</evidence>
<gene>
    <name evidence="2" type="ORF">E6O75_ATG03923</name>
</gene>
<feature type="region of interest" description="Disordered" evidence="1">
    <location>
        <begin position="67"/>
        <end position="117"/>
    </location>
</feature>
<name>A0A4Z1PQ49_9PEZI</name>
<protein>
    <submittedName>
        <fullName evidence="2">Uncharacterized protein</fullName>
    </submittedName>
</protein>
<dbReference type="AlphaFoldDB" id="A0A4Z1PQ49"/>
<feature type="compositionally biased region" description="Acidic residues" evidence="1">
    <location>
        <begin position="101"/>
        <end position="116"/>
    </location>
</feature>
<keyword evidence="3" id="KW-1185">Reference proteome</keyword>
<comment type="caution">
    <text evidence="2">The sequence shown here is derived from an EMBL/GenBank/DDBJ whole genome shotgun (WGS) entry which is preliminary data.</text>
</comment>
<evidence type="ECO:0000313" key="3">
    <source>
        <dbReference type="Proteomes" id="UP000298493"/>
    </source>
</evidence>